<evidence type="ECO:0000256" key="2">
    <source>
        <dbReference type="SAM" id="Phobius"/>
    </source>
</evidence>
<feature type="compositionally biased region" description="Low complexity" evidence="1">
    <location>
        <begin position="210"/>
        <end position="227"/>
    </location>
</feature>
<proteinExistence type="predicted"/>
<accession>A0A7S1ZYG3</accession>
<organism evidence="3">
    <name type="scientific">Ditylum brightwellii</name>
    <dbReference type="NCBI Taxonomy" id="49249"/>
    <lineage>
        <taxon>Eukaryota</taxon>
        <taxon>Sar</taxon>
        <taxon>Stramenopiles</taxon>
        <taxon>Ochrophyta</taxon>
        <taxon>Bacillariophyta</taxon>
        <taxon>Mediophyceae</taxon>
        <taxon>Lithodesmiophycidae</taxon>
        <taxon>Lithodesmiales</taxon>
        <taxon>Lithodesmiaceae</taxon>
        <taxon>Ditylum</taxon>
    </lineage>
</organism>
<keyword evidence="2" id="KW-0472">Membrane</keyword>
<feature type="region of interest" description="Disordered" evidence="1">
    <location>
        <begin position="210"/>
        <end position="230"/>
    </location>
</feature>
<keyword evidence="2" id="KW-0812">Transmembrane</keyword>
<feature type="transmembrane region" description="Helical" evidence="2">
    <location>
        <begin position="276"/>
        <end position="297"/>
    </location>
</feature>
<evidence type="ECO:0000256" key="1">
    <source>
        <dbReference type="SAM" id="MobiDB-lite"/>
    </source>
</evidence>
<sequence>MMRKRKVTLVVVWKIRKKMNSLYVEDVTNEEEGDILGAPLDASSAALRLSGDFGTAGNGGSSNSLLERIQAQQMNAQGMNAHMAQPQQSVNSNTVTFEQPQQQMQMQTQPMMEMEQPTPQPNATAPVTEDYCYASAPNPPQYNPNTPSYSYTPHNQNSNMWSSISNTASKYATALMKSSNSILMGTAPTQSEGLLGVTPPPGGQYAPVPLHASSSSQPQPLHPPSQARISINNAGGDATTYTLPTHTSNPEESYSMKAYMIMFGTDVYNWFMESHVYVKGLVVCIAIWIVWGITGIFS</sequence>
<feature type="region of interest" description="Disordered" evidence="1">
    <location>
        <begin position="114"/>
        <end position="146"/>
    </location>
</feature>
<evidence type="ECO:0000313" key="3">
    <source>
        <dbReference type="EMBL" id="CAD9352478.1"/>
    </source>
</evidence>
<gene>
    <name evidence="3" type="ORF">DBRI1063_LOCUS22480</name>
</gene>
<keyword evidence="2" id="KW-1133">Transmembrane helix</keyword>
<dbReference type="EMBL" id="HBGN01034951">
    <property type="protein sequence ID" value="CAD9352478.1"/>
    <property type="molecule type" value="Transcribed_RNA"/>
</dbReference>
<name>A0A7S1ZYG3_9STRA</name>
<dbReference type="AlphaFoldDB" id="A0A7S1ZYG3"/>
<protein>
    <submittedName>
        <fullName evidence="3">Uncharacterized protein</fullName>
    </submittedName>
</protein>
<reference evidence="3" key="1">
    <citation type="submission" date="2021-01" db="EMBL/GenBank/DDBJ databases">
        <authorList>
            <person name="Corre E."/>
            <person name="Pelletier E."/>
            <person name="Niang G."/>
            <person name="Scheremetjew M."/>
            <person name="Finn R."/>
            <person name="Kale V."/>
            <person name="Holt S."/>
            <person name="Cochrane G."/>
            <person name="Meng A."/>
            <person name="Brown T."/>
            <person name="Cohen L."/>
        </authorList>
    </citation>
    <scope>NUCLEOTIDE SEQUENCE</scope>
    <source>
        <strain evidence="3">Pop2</strain>
    </source>
</reference>